<name>A0A6J6VYE8_9ZZZZ</name>
<dbReference type="AlphaFoldDB" id="A0A6J6VYE8"/>
<protein>
    <submittedName>
        <fullName evidence="1">Unannotated protein</fullName>
    </submittedName>
</protein>
<gene>
    <name evidence="1" type="ORF">UFOPK2806_02687</name>
</gene>
<evidence type="ECO:0000313" key="1">
    <source>
        <dbReference type="EMBL" id="CAB4775537.1"/>
    </source>
</evidence>
<accession>A0A6J6VYE8</accession>
<reference evidence="1" key="1">
    <citation type="submission" date="2020-05" db="EMBL/GenBank/DDBJ databases">
        <authorList>
            <person name="Chiriac C."/>
            <person name="Salcher M."/>
            <person name="Ghai R."/>
            <person name="Kavagutti S V."/>
        </authorList>
    </citation>
    <scope>NUCLEOTIDE SEQUENCE</scope>
</reference>
<dbReference type="EMBL" id="CAEZYY010000080">
    <property type="protein sequence ID" value="CAB4775537.1"/>
    <property type="molecule type" value="Genomic_DNA"/>
</dbReference>
<proteinExistence type="predicted"/>
<sequence length="102" mass="10861">MNIAEDAGLGRLGVAPRQHLERCRIGDGEDIGFLHAREAVDGGTVEGHTVLEGVLELCRADGKGLEDAKYVGEPETDESYPALFHGVEHVVALLFVHGNLSG</sequence>
<organism evidence="1">
    <name type="scientific">freshwater metagenome</name>
    <dbReference type="NCBI Taxonomy" id="449393"/>
    <lineage>
        <taxon>unclassified sequences</taxon>
        <taxon>metagenomes</taxon>
        <taxon>ecological metagenomes</taxon>
    </lineage>
</organism>